<dbReference type="SUPFAM" id="SSF53098">
    <property type="entry name" value="Ribonuclease H-like"/>
    <property type="match status" value="1"/>
</dbReference>
<organism evidence="2 3">
    <name type="scientific">Flavobacterium davisii</name>
    <dbReference type="NCBI Taxonomy" id="2906077"/>
    <lineage>
        <taxon>Bacteria</taxon>
        <taxon>Pseudomonadati</taxon>
        <taxon>Bacteroidota</taxon>
        <taxon>Flavobacteriia</taxon>
        <taxon>Flavobacteriales</taxon>
        <taxon>Flavobacteriaceae</taxon>
        <taxon>Flavobacterium</taxon>
    </lineage>
</organism>
<reference evidence="2 3" key="1">
    <citation type="submission" date="2024-02" db="EMBL/GenBank/DDBJ databases">
        <title>Comparative Genomic Analysis of Flavobacterium Species Causing Columnaris Disease of Freshwater Fish in Thailand: Insights into Virulence and Resistance Mechanisms.</title>
        <authorList>
            <person name="Nguyen D."/>
            <person name="Chokmangmeepisarn P."/>
            <person name="Khianchaikhan K."/>
            <person name="Morishita M."/>
            <person name="Bunnoy A."/>
            <person name="Rodkhum C."/>
        </authorList>
    </citation>
    <scope>NUCLEOTIDE SEQUENCE [LARGE SCALE GENOMIC DNA]</scope>
    <source>
        <strain evidence="2 3">KCRT2007</strain>
    </source>
</reference>
<dbReference type="InterPro" id="IPR012337">
    <property type="entry name" value="RNaseH-like_sf"/>
</dbReference>
<dbReference type="RefSeq" id="WP_405323628.1">
    <property type="nucleotide sequence ID" value="NZ_JAZGZR010000149.1"/>
</dbReference>
<protein>
    <recommendedName>
        <fullName evidence="1">Integrase catalytic domain-containing protein</fullName>
    </recommendedName>
</protein>
<name>A0ABW8PU33_9FLAO</name>
<feature type="non-terminal residue" evidence="2">
    <location>
        <position position="150"/>
    </location>
</feature>
<dbReference type="EMBL" id="JAZGZR010000149">
    <property type="protein sequence ID" value="MFK7051116.1"/>
    <property type="molecule type" value="Genomic_DNA"/>
</dbReference>
<evidence type="ECO:0000313" key="2">
    <source>
        <dbReference type="EMBL" id="MFK7051116.1"/>
    </source>
</evidence>
<sequence length="150" mass="16667">MGELPRDRVTPTRAFDGVGTDFAGPFLTKTQAFRNKRLVKSYLCVFVCLSTKAVHLEVVSELSTEAFIATFSRFVSRRGLPSLVRSDCGRNYIGASNYLSDVHDFLVKNKLDISDNLAKKGINWLFDPPACPHWGGLFEAAVKSAKTHLK</sequence>
<dbReference type="PROSITE" id="PS50994">
    <property type="entry name" value="INTEGRASE"/>
    <property type="match status" value="1"/>
</dbReference>
<comment type="caution">
    <text evidence="2">The sequence shown here is derived from an EMBL/GenBank/DDBJ whole genome shotgun (WGS) entry which is preliminary data.</text>
</comment>
<evidence type="ECO:0000313" key="3">
    <source>
        <dbReference type="Proteomes" id="UP001621813"/>
    </source>
</evidence>
<dbReference type="PANTHER" id="PTHR47331:SF1">
    <property type="entry name" value="GAG-LIKE PROTEIN"/>
    <property type="match status" value="1"/>
</dbReference>
<feature type="domain" description="Integrase catalytic" evidence="1">
    <location>
        <begin position="7"/>
        <end position="150"/>
    </location>
</feature>
<dbReference type="InterPro" id="IPR001584">
    <property type="entry name" value="Integrase_cat-core"/>
</dbReference>
<dbReference type="InterPro" id="IPR036397">
    <property type="entry name" value="RNaseH_sf"/>
</dbReference>
<proteinExistence type="predicted"/>
<dbReference type="PANTHER" id="PTHR47331">
    <property type="entry name" value="PHD-TYPE DOMAIN-CONTAINING PROTEIN"/>
    <property type="match status" value="1"/>
</dbReference>
<accession>A0ABW8PU33</accession>
<evidence type="ECO:0000259" key="1">
    <source>
        <dbReference type="PROSITE" id="PS50994"/>
    </source>
</evidence>
<gene>
    <name evidence="2" type="ORF">V3Q77_14690</name>
</gene>
<keyword evidence="3" id="KW-1185">Reference proteome</keyword>
<dbReference type="Proteomes" id="UP001621813">
    <property type="component" value="Unassembled WGS sequence"/>
</dbReference>
<dbReference type="Gene3D" id="3.30.420.10">
    <property type="entry name" value="Ribonuclease H-like superfamily/Ribonuclease H"/>
    <property type="match status" value="1"/>
</dbReference>